<keyword evidence="3" id="KW-1185">Reference proteome</keyword>
<dbReference type="EMBL" id="KV722362">
    <property type="protein sequence ID" value="OCH92948.1"/>
    <property type="molecule type" value="Genomic_DNA"/>
</dbReference>
<dbReference type="Proteomes" id="UP000250043">
    <property type="component" value="Unassembled WGS sequence"/>
</dbReference>
<evidence type="ECO:0000256" key="1">
    <source>
        <dbReference type="SAM" id="MobiDB-lite"/>
    </source>
</evidence>
<name>A0A8E2AZ10_9APHY</name>
<feature type="region of interest" description="Disordered" evidence="1">
    <location>
        <begin position="42"/>
        <end position="81"/>
    </location>
</feature>
<evidence type="ECO:0000313" key="2">
    <source>
        <dbReference type="EMBL" id="OCH92948.1"/>
    </source>
</evidence>
<organism evidence="2 3">
    <name type="scientific">Obba rivulosa</name>
    <dbReference type="NCBI Taxonomy" id="1052685"/>
    <lineage>
        <taxon>Eukaryota</taxon>
        <taxon>Fungi</taxon>
        <taxon>Dikarya</taxon>
        <taxon>Basidiomycota</taxon>
        <taxon>Agaricomycotina</taxon>
        <taxon>Agaricomycetes</taxon>
        <taxon>Polyporales</taxon>
        <taxon>Gelatoporiaceae</taxon>
        <taxon>Obba</taxon>
    </lineage>
</organism>
<accession>A0A8E2AZ10</accession>
<feature type="region of interest" description="Disordered" evidence="1">
    <location>
        <begin position="132"/>
        <end position="170"/>
    </location>
</feature>
<protein>
    <submittedName>
        <fullName evidence="2">Uncharacterized protein</fullName>
    </submittedName>
</protein>
<evidence type="ECO:0000313" key="3">
    <source>
        <dbReference type="Proteomes" id="UP000250043"/>
    </source>
</evidence>
<reference evidence="2 3" key="1">
    <citation type="submission" date="2016-07" db="EMBL/GenBank/DDBJ databases">
        <title>Draft genome of the white-rot fungus Obba rivulosa 3A-2.</title>
        <authorList>
            <consortium name="DOE Joint Genome Institute"/>
            <person name="Miettinen O."/>
            <person name="Riley R."/>
            <person name="Acob R."/>
            <person name="Barry K."/>
            <person name="Cullen D."/>
            <person name="De Vries R."/>
            <person name="Hainaut M."/>
            <person name="Hatakka A."/>
            <person name="Henrissat B."/>
            <person name="Hilden K."/>
            <person name="Kuo R."/>
            <person name="Labutti K."/>
            <person name="Lipzen A."/>
            <person name="Makela M.R."/>
            <person name="Sandor L."/>
            <person name="Spatafora J.W."/>
            <person name="Grigoriev I.V."/>
            <person name="Hibbett D.S."/>
        </authorList>
    </citation>
    <scope>NUCLEOTIDE SEQUENCE [LARGE SCALE GENOMIC DNA]</scope>
    <source>
        <strain evidence="2 3">3A-2</strain>
    </source>
</reference>
<feature type="compositionally biased region" description="Basic and acidic residues" evidence="1">
    <location>
        <begin position="132"/>
        <end position="144"/>
    </location>
</feature>
<dbReference type="AlphaFoldDB" id="A0A8E2AZ10"/>
<sequence length="170" mass="18479">MDLGFLPNGGTAAEDATLEPTRFKFKHQGSPLDVQIPSTRTQGYEGALSSDPHALQRQFVTTDSPSAASPTNPTHFHPQPLHQRARGIFGPRFTSPQREAALRLARKSQHQSGQNVAHTATSGTYSVLAMEEHTTSHTTSRIESETTAAGPGCRLQRSKSKTLHQRLDNG</sequence>
<feature type="compositionally biased region" description="Polar residues" evidence="1">
    <location>
        <begin position="58"/>
        <end position="74"/>
    </location>
</feature>
<proteinExistence type="predicted"/>
<gene>
    <name evidence="2" type="ORF">OBBRIDRAFT_395395</name>
</gene>